<sequence>MKKLDQKLSRRRFLKGTLHGGAVSVGLPLLNVFLNENGNAYADGMPIPQRFGTWSWGLGMSESIFVPKQTGPNFDLPEEIAALAPVQQHINLYTNFHVFKDDAPNLCHHSGWVVLRSGIAPTARENRPGETIDVSVARQIGNATRFRSLSATATGDVRDSFSYEGGNSVNAPEWSPLRFYQRLFGDGFQDPNAATFTPDPRVMVRKSALTAVQEEAQKLEKSLGAEDRQRLDQYFTGLRDLERRFDLQLTKPDPREACVMLEEPMDLPTGLDADLVAKRHRMMTDLMLMAVACDQTRVFNMFYASAFSATTQPGYDKPHHTATHEEAVDPVLGYQPRTSWYTRRAMEEWAYYVQALADFKEGDGSLLDNSFIYATTDQSFAKIHAIDGIPMFSAGTSGGRVKTGLHIDGGGSPGCRLGYTAQKLMGLDIDTWGDKSNNTSSDIGEILVT</sequence>
<evidence type="ECO:0000313" key="2">
    <source>
        <dbReference type="Proteomes" id="UP000320404"/>
    </source>
</evidence>
<dbReference type="Proteomes" id="UP000320404">
    <property type="component" value="Unassembled WGS sequence"/>
</dbReference>
<dbReference type="AlphaFoldDB" id="A0A520RY36"/>
<accession>A0A520RY36</accession>
<name>A0A520RY36_9GAMM</name>
<comment type="caution">
    <text evidence="1">The sequence shown here is derived from an EMBL/GenBank/DDBJ whole genome shotgun (WGS) entry which is preliminary data.</text>
</comment>
<reference evidence="1 2" key="1">
    <citation type="submission" date="2019-02" db="EMBL/GenBank/DDBJ databases">
        <title>Prokaryotic population dynamics and viral predation in marine succession experiment using metagenomics: the confinement effect.</title>
        <authorList>
            <person name="Haro-Moreno J.M."/>
            <person name="Rodriguez-Valera F."/>
            <person name="Lopez-Perez M."/>
        </authorList>
    </citation>
    <scope>NUCLEOTIDE SEQUENCE [LARGE SCALE GENOMIC DNA]</scope>
    <source>
        <strain evidence="1">MED-G158</strain>
    </source>
</reference>
<dbReference type="EMBL" id="SHAH01000069">
    <property type="protein sequence ID" value="RZO75111.1"/>
    <property type="molecule type" value="Genomic_DNA"/>
</dbReference>
<organism evidence="1 2">
    <name type="scientific">OM182 bacterium</name>
    <dbReference type="NCBI Taxonomy" id="2510334"/>
    <lineage>
        <taxon>Bacteria</taxon>
        <taxon>Pseudomonadati</taxon>
        <taxon>Pseudomonadota</taxon>
        <taxon>Gammaproteobacteria</taxon>
        <taxon>OMG group</taxon>
        <taxon>OM182 clade</taxon>
    </lineage>
</organism>
<dbReference type="PROSITE" id="PS51318">
    <property type="entry name" value="TAT"/>
    <property type="match status" value="1"/>
</dbReference>
<protein>
    <submittedName>
        <fullName evidence="1">DUF1552 domain-containing protein</fullName>
    </submittedName>
</protein>
<evidence type="ECO:0000313" key="1">
    <source>
        <dbReference type="EMBL" id="RZO75111.1"/>
    </source>
</evidence>
<dbReference type="InterPro" id="IPR011447">
    <property type="entry name" value="DUF1552"/>
</dbReference>
<proteinExistence type="predicted"/>
<dbReference type="InterPro" id="IPR006311">
    <property type="entry name" value="TAT_signal"/>
</dbReference>
<dbReference type="Pfam" id="PF07586">
    <property type="entry name" value="HXXSHH"/>
    <property type="match status" value="1"/>
</dbReference>
<gene>
    <name evidence="1" type="ORF">EVA69_04745</name>
</gene>